<dbReference type="Pfam" id="PF02566">
    <property type="entry name" value="OsmC"/>
    <property type="match status" value="1"/>
</dbReference>
<sequence length="191" mass="20977">MHSQSQVNGVDVKQMVSTINAINEDTPLAGFQFRASNKWVNGSNNCTTVSNFYGAGEEQRHQPPFRYEEDEAPVLLGQDKGANPVEYLLTALAGCLTTTLVLHAAAKGIELDTVESELEGDLDVRGMLGLDESVRNGYRDIRVRFRVSSPTASEAELQQLVELAQQRSPVFDIVTHEVPVHVTLEPPQSLT</sequence>
<evidence type="ECO:0000313" key="1">
    <source>
        <dbReference type="EMBL" id="RFA36140.1"/>
    </source>
</evidence>
<proteinExistence type="predicted"/>
<name>A0A3E0WT36_9GAMM</name>
<gene>
    <name evidence="1" type="ORF">CAL65_11860</name>
</gene>
<dbReference type="InterPro" id="IPR052924">
    <property type="entry name" value="OsmC/Ohr_hydroprdx_reductase"/>
</dbReference>
<evidence type="ECO:0000313" key="2">
    <source>
        <dbReference type="Proteomes" id="UP000256763"/>
    </source>
</evidence>
<dbReference type="OrthoDB" id="9781312at2"/>
<dbReference type="Proteomes" id="UP000256763">
    <property type="component" value="Unassembled WGS sequence"/>
</dbReference>
<dbReference type="PANTHER" id="PTHR35368">
    <property type="entry name" value="HYDROPEROXIDE REDUCTASE"/>
    <property type="match status" value="1"/>
</dbReference>
<accession>A0A3E0WT36</accession>
<comment type="caution">
    <text evidence="1">The sequence shown here is derived from an EMBL/GenBank/DDBJ whole genome shotgun (WGS) entry which is preliminary data.</text>
</comment>
<dbReference type="InterPro" id="IPR036102">
    <property type="entry name" value="OsmC/Ohrsf"/>
</dbReference>
<reference evidence="2" key="1">
    <citation type="submission" date="2017-05" db="EMBL/GenBank/DDBJ databases">
        <authorList>
            <person name="Sharma S."/>
            <person name="Sidhu C."/>
            <person name="Pinnaka A.K."/>
        </authorList>
    </citation>
    <scope>NUCLEOTIDE SEQUENCE [LARGE SCALE GENOMIC DNA]</scope>
    <source>
        <strain evidence="2">AK93</strain>
    </source>
</reference>
<dbReference type="InterPro" id="IPR003718">
    <property type="entry name" value="OsmC/Ohr_fam"/>
</dbReference>
<dbReference type="EMBL" id="NFZW01000010">
    <property type="protein sequence ID" value="RFA36140.1"/>
    <property type="molecule type" value="Genomic_DNA"/>
</dbReference>
<dbReference type="SUPFAM" id="SSF82784">
    <property type="entry name" value="OsmC-like"/>
    <property type="match status" value="1"/>
</dbReference>
<protein>
    <submittedName>
        <fullName evidence="1">Osmotically inducible protein C</fullName>
    </submittedName>
</protein>
<keyword evidence="2" id="KW-1185">Reference proteome</keyword>
<dbReference type="InterPro" id="IPR015946">
    <property type="entry name" value="KH_dom-like_a/b"/>
</dbReference>
<organism evidence="1 2">
    <name type="scientific">Alkalilimnicola ehrlichii</name>
    <dbReference type="NCBI Taxonomy" id="351052"/>
    <lineage>
        <taxon>Bacteria</taxon>
        <taxon>Pseudomonadati</taxon>
        <taxon>Pseudomonadota</taxon>
        <taxon>Gammaproteobacteria</taxon>
        <taxon>Chromatiales</taxon>
        <taxon>Ectothiorhodospiraceae</taxon>
        <taxon>Alkalilimnicola</taxon>
    </lineage>
</organism>
<dbReference type="PANTHER" id="PTHR35368:SF1">
    <property type="entry name" value="HYDROPEROXIDE REDUCTASE"/>
    <property type="match status" value="1"/>
</dbReference>
<dbReference type="Gene3D" id="3.30.300.20">
    <property type="match status" value="1"/>
</dbReference>
<dbReference type="RefSeq" id="WP_116302288.1">
    <property type="nucleotide sequence ID" value="NZ_NFZV01000009.1"/>
</dbReference>
<dbReference type="AlphaFoldDB" id="A0A3E0WT36"/>